<reference evidence="2 3" key="1">
    <citation type="journal article" date="2023" name="Plants (Basel)">
        <title>Bridging the Gap: Combining Genomics and Transcriptomics Approaches to Understand Stylosanthes scabra, an Orphan Legume from the Brazilian Caatinga.</title>
        <authorList>
            <person name="Ferreira-Neto J.R.C."/>
            <person name="da Silva M.D."/>
            <person name="Binneck E."/>
            <person name="de Melo N.F."/>
            <person name="da Silva R.H."/>
            <person name="de Melo A.L.T.M."/>
            <person name="Pandolfi V."/>
            <person name="Bustamante F.O."/>
            <person name="Brasileiro-Vidal A.C."/>
            <person name="Benko-Iseppon A.M."/>
        </authorList>
    </citation>
    <scope>NUCLEOTIDE SEQUENCE [LARGE SCALE GENOMIC DNA]</scope>
    <source>
        <tissue evidence="2">Leaves</tissue>
    </source>
</reference>
<keyword evidence="1" id="KW-1133">Transmembrane helix</keyword>
<keyword evidence="1" id="KW-0472">Membrane</keyword>
<dbReference type="EMBL" id="JASCZI010032149">
    <property type="protein sequence ID" value="MED6127941.1"/>
    <property type="molecule type" value="Genomic_DNA"/>
</dbReference>
<comment type="caution">
    <text evidence="2">The sequence shown here is derived from an EMBL/GenBank/DDBJ whole genome shotgun (WGS) entry which is preliminary data.</text>
</comment>
<name>A0ABU6RUY2_9FABA</name>
<evidence type="ECO:0000313" key="3">
    <source>
        <dbReference type="Proteomes" id="UP001341840"/>
    </source>
</evidence>
<organism evidence="2 3">
    <name type="scientific">Stylosanthes scabra</name>
    <dbReference type="NCBI Taxonomy" id="79078"/>
    <lineage>
        <taxon>Eukaryota</taxon>
        <taxon>Viridiplantae</taxon>
        <taxon>Streptophyta</taxon>
        <taxon>Embryophyta</taxon>
        <taxon>Tracheophyta</taxon>
        <taxon>Spermatophyta</taxon>
        <taxon>Magnoliopsida</taxon>
        <taxon>eudicotyledons</taxon>
        <taxon>Gunneridae</taxon>
        <taxon>Pentapetalae</taxon>
        <taxon>rosids</taxon>
        <taxon>fabids</taxon>
        <taxon>Fabales</taxon>
        <taxon>Fabaceae</taxon>
        <taxon>Papilionoideae</taxon>
        <taxon>50 kb inversion clade</taxon>
        <taxon>dalbergioids sensu lato</taxon>
        <taxon>Dalbergieae</taxon>
        <taxon>Pterocarpus clade</taxon>
        <taxon>Stylosanthes</taxon>
    </lineage>
</organism>
<evidence type="ECO:0008006" key="4">
    <source>
        <dbReference type="Google" id="ProtNLM"/>
    </source>
</evidence>
<proteinExistence type="predicted"/>
<keyword evidence="1" id="KW-0812">Transmembrane</keyword>
<evidence type="ECO:0000313" key="2">
    <source>
        <dbReference type="EMBL" id="MED6127941.1"/>
    </source>
</evidence>
<gene>
    <name evidence="2" type="ORF">PIB30_092833</name>
</gene>
<dbReference type="Proteomes" id="UP001341840">
    <property type="component" value="Unassembled WGS sequence"/>
</dbReference>
<sequence>MGFIKLIPYVHISYLNLVLADVVKHGNWCFDDLATPIPTSVKNVLTGLHLPLPSVTNVGPSWHWVSASSKEYSTKSAYLWLAKQHLNWTDNDNWSWLWKLFIPKKIRFMLWLPMLFLPMFFDIEEGWLQMIFVKDVIYLQRISFIAFGAAQKLEWFGIFLILLCILCQTALPLVSGLGVV</sequence>
<feature type="transmembrane region" description="Helical" evidence="1">
    <location>
        <begin position="155"/>
        <end position="174"/>
    </location>
</feature>
<keyword evidence="3" id="KW-1185">Reference proteome</keyword>
<evidence type="ECO:0000256" key="1">
    <source>
        <dbReference type="SAM" id="Phobius"/>
    </source>
</evidence>
<accession>A0ABU6RUY2</accession>
<protein>
    <recommendedName>
        <fullName evidence="4">Reverse transcriptase zinc-binding domain-containing protein</fullName>
    </recommendedName>
</protein>